<keyword evidence="2" id="KW-1185">Reference proteome</keyword>
<dbReference type="OrthoDB" id="3021279at2759"/>
<proteinExistence type="predicted"/>
<reference evidence="1 2" key="1">
    <citation type="journal article" date="2019" name="Nat. Ecol. Evol.">
        <title>Megaphylogeny resolves global patterns of mushroom evolution.</title>
        <authorList>
            <person name="Varga T."/>
            <person name="Krizsan K."/>
            <person name="Foldi C."/>
            <person name="Dima B."/>
            <person name="Sanchez-Garcia M."/>
            <person name="Sanchez-Ramirez S."/>
            <person name="Szollosi G.J."/>
            <person name="Szarkandi J.G."/>
            <person name="Papp V."/>
            <person name="Albert L."/>
            <person name="Andreopoulos W."/>
            <person name="Angelini C."/>
            <person name="Antonin V."/>
            <person name="Barry K.W."/>
            <person name="Bougher N.L."/>
            <person name="Buchanan P."/>
            <person name="Buyck B."/>
            <person name="Bense V."/>
            <person name="Catcheside P."/>
            <person name="Chovatia M."/>
            <person name="Cooper J."/>
            <person name="Damon W."/>
            <person name="Desjardin D."/>
            <person name="Finy P."/>
            <person name="Geml J."/>
            <person name="Haridas S."/>
            <person name="Hughes K."/>
            <person name="Justo A."/>
            <person name="Karasinski D."/>
            <person name="Kautmanova I."/>
            <person name="Kiss B."/>
            <person name="Kocsube S."/>
            <person name="Kotiranta H."/>
            <person name="LaButti K.M."/>
            <person name="Lechner B.E."/>
            <person name="Liimatainen K."/>
            <person name="Lipzen A."/>
            <person name="Lukacs Z."/>
            <person name="Mihaltcheva S."/>
            <person name="Morgado L.N."/>
            <person name="Niskanen T."/>
            <person name="Noordeloos M.E."/>
            <person name="Ohm R.A."/>
            <person name="Ortiz-Santana B."/>
            <person name="Ovrebo C."/>
            <person name="Racz N."/>
            <person name="Riley R."/>
            <person name="Savchenko A."/>
            <person name="Shiryaev A."/>
            <person name="Soop K."/>
            <person name="Spirin V."/>
            <person name="Szebenyi C."/>
            <person name="Tomsovsky M."/>
            <person name="Tulloss R.E."/>
            <person name="Uehling J."/>
            <person name="Grigoriev I.V."/>
            <person name="Vagvolgyi C."/>
            <person name="Papp T."/>
            <person name="Martin F.M."/>
            <person name="Miettinen O."/>
            <person name="Hibbett D.S."/>
            <person name="Nagy L.G."/>
        </authorList>
    </citation>
    <scope>NUCLEOTIDE SEQUENCE [LARGE SCALE GENOMIC DNA]</scope>
    <source>
        <strain evidence="1 2">CBS 309.79</strain>
    </source>
</reference>
<protein>
    <recommendedName>
        <fullName evidence="3">F-box domain-containing protein</fullName>
    </recommendedName>
</protein>
<accession>A0A5C3QDH7</accession>
<dbReference type="AlphaFoldDB" id="A0A5C3QDH7"/>
<sequence>MTTTGPLKPAANSVCGSPSPTLTYTTAAEFPQVPMSEITARLPVEIERPIFECAAWQDRQAAYDLQLVAHRVQSWIEPILYSVVTLLEADTHTKRTGASSLNLFVRAFQLKTPEFFSCNVRHLCLNPMTSFEEEQALTILRTCVNVENLSYGGSIYTWETVISILNSPRLRRLSAELPKPAPTIQEFEKLAPLMSKITHLDVLSVWPHPSVLALVPNLTHLALDFGERHEDNIPLLEALCNRETVRVVTFIVHTQSEVESGIVEGFSALEEVRFIPLLFEPDLVEADWMASATGGKDMWWRAEETLKRRIRELRQFYNTLTFHEKDD</sequence>
<dbReference type="EMBL" id="ML178835">
    <property type="protein sequence ID" value="TFK99129.1"/>
    <property type="molecule type" value="Genomic_DNA"/>
</dbReference>
<name>A0A5C3QDH7_9AGAR</name>
<organism evidence="1 2">
    <name type="scientific">Pterulicium gracile</name>
    <dbReference type="NCBI Taxonomy" id="1884261"/>
    <lineage>
        <taxon>Eukaryota</taxon>
        <taxon>Fungi</taxon>
        <taxon>Dikarya</taxon>
        <taxon>Basidiomycota</taxon>
        <taxon>Agaricomycotina</taxon>
        <taxon>Agaricomycetes</taxon>
        <taxon>Agaricomycetidae</taxon>
        <taxon>Agaricales</taxon>
        <taxon>Pleurotineae</taxon>
        <taxon>Pterulaceae</taxon>
        <taxon>Pterulicium</taxon>
    </lineage>
</organism>
<evidence type="ECO:0000313" key="2">
    <source>
        <dbReference type="Proteomes" id="UP000305067"/>
    </source>
</evidence>
<evidence type="ECO:0008006" key="3">
    <source>
        <dbReference type="Google" id="ProtNLM"/>
    </source>
</evidence>
<evidence type="ECO:0000313" key="1">
    <source>
        <dbReference type="EMBL" id="TFK99129.1"/>
    </source>
</evidence>
<dbReference type="Proteomes" id="UP000305067">
    <property type="component" value="Unassembled WGS sequence"/>
</dbReference>
<gene>
    <name evidence="1" type="ORF">BDV98DRAFT_595159</name>
</gene>
<dbReference type="SUPFAM" id="SSF52047">
    <property type="entry name" value="RNI-like"/>
    <property type="match status" value="1"/>
</dbReference>